<dbReference type="InterPro" id="IPR036388">
    <property type="entry name" value="WH-like_DNA-bd_sf"/>
</dbReference>
<comment type="caution">
    <text evidence="6">The sequence shown here is derived from an EMBL/GenBank/DDBJ whole genome shotgun (WGS) entry which is preliminary data.</text>
</comment>
<evidence type="ECO:0000256" key="3">
    <source>
        <dbReference type="ARBA" id="ARBA00023125"/>
    </source>
</evidence>
<protein>
    <submittedName>
        <fullName evidence="6">LysR family transcriptional regulator</fullName>
    </submittedName>
</protein>
<dbReference type="Gene3D" id="3.40.190.10">
    <property type="entry name" value="Periplasmic binding protein-like II"/>
    <property type="match status" value="2"/>
</dbReference>
<dbReference type="PRINTS" id="PR00039">
    <property type="entry name" value="HTHLYSR"/>
</dbReference>
<evidence type="ECO:0000313" key="6">
    <source>
        <dbReference type="EMBL" id="GGC31809.1"/>
    </source>
</evidence>
<evidence type="ECO:0000256" key="4">
    <source>
        <dbReference type="ARBA" id="ARBA00023163"/>
    </source>
</evidence>
<keyword evidence="7" id="KW-1185">Reference proteome</keyword>
<dbReference type="PANTHER" id="PTHR30346:SF28">
    <property type="entry name" value="HTH-TYPE TRANSCRIPTIONAL REGULATOR CYNR"/>
    <property type="match status" value="1"/>
</dbReference>
<name>A0ABQ1M1Y0_9PROT</name>
<sequence>MIELRKLRYFLTVAEERNFSSAAKRLNMAQPPLSRQIRELEDELAVALLDRSSRPLSLTAAGQLFFEQASQILSSHERLKTTMADFSQTRRPRLSLGIVASAFHLRLPHLIRHYRHAAPGIALSIHEMNSAEQVAALIDGRIDIGLDRTESNEPEIRSIILREERLVLAAPADFAGSQSDSFDLTRLTDETLILYPRDDGQNYAQKTMTLLRRHGVIPPNLIQVQEMTTALSLVAARMGLCIVPVSARAIGHPEIQFLSTRQSITCPVTLNMRAEPPSEAIRVFLKALGELYVEWGFGALSL</sequence>
<dbReference type="Gene3D" id="1.10.10.10">
    <property type="entry name" value="Winged helix-like DNA-binding domain superfamily/Winged helix DNA-binding domain"/>
    <property type="match status" value="1"/>
</dbReference>
<accession>A0ABQ1M1Y0</accession>
<keyword evidence="3" id="KW-0238">DNA-binding</keyword>
<comment type="similarity">
    <text evidence="1">Belongs to the LysR transcriptional regulatory family.</text>
</comment>
<evidence type="ECO:0000256" key="1">
    <source>
        <dbReference type="ARBA" id="ARBA00009437"/>
    </source>
</evidence>
<feature type="domain" description="HTH lysR-type" evidence="5">
    <location>
        <begin position="2"/>
        <end position="59"/>
    </location>
</feature>
<proteinExistence type="inferred from homology"/>
<keyword evidence="2" id="KW-0805">Transcription regulation</keyword>
<dbReference type="InterPro" id="IPR000847">
    <property type="entry name" value="LysR_HTH_N"/>
</dbReference>
<evidence type="ECO:0000313" key="7">
    <source>
        <dbReference type="Proteomes" id="UP000637769"/>
    </source>
</evidence>
<dbReference type="PANTHER" id="PTHR30346">
    <property type="entry name" value="TRANSCRIPTIONAL DUAL REGULATOR HCAR-RELATED"/>
    <property type="match status" value="1"/>
</dbReference>
<dbReference type="Proteomes" id="UP000637769">
    <property type="component" value="Unassembled WGS sequence"/>
</dbReference>
<dbReference type="InterPro" id="IPR005119">
    <property type="entry name" value="LysR_subst-bd"/>
</dbReference>
<dbReference type="PROSITE" id="PS50931">
    <property type="entry name" value="HTH_LYSR"/>
    <property type="match status" value="1"/>
</dbReference>
<dbReference type="EMBL" id="BMCH01000004">
    <property type="protein sequence ID" value="GGC31809.1"/>
    <property type="molecule type" value="Genomic_DNA"/>
</dbReference>
<gene>
    <name evidence="6" type="ORF">GCM10007207_16590</name>
</gene>
<dbReference type="InterPro" id="IPR036390">
    <property type="entry name" value="WH_DNA-bd_sf"/>
</dbReference>
<dbReference type="RefSeq" id="WP_188426325.1">
    <property type="nucleotide sequence ID" value="NZ_BMCH01000004.1"/>
</dbReference>
<reference evidence="7" key="1">
    <citation type="journal article" date="2019" name="Int. J. Syst. Evol. Microbiol.">
        <title>The Global Catalogue of Microorganisms (GCM) 10K type strain sequencing project: providing services to taxonomists for standard genome sequencing and annotation.</title>
        <authorList>
            <consortium name="The Broad Institute Genomics Platform"/>
            <consortium name="The Broad Institute Genome Sequencing Center for Infectious Disease"/>
            <person name="Wu L."/>
            <person name="Ma J."/>
        </authorList>
    </citation>
    <scope>NUCLEOTIDE SEQUENCE [LARGE SCALE GENOMIC DNA]</scope>
    <source>
        <strain evidence="7">CCM 7132</strain>
    </source>
</reference>
<evidence type="ECO:0000256" key="2">
    <source>
        <dbReference type="ARBA" id="ARBA00023015"/>
    </source>
</evidence>
<evidence type="ECO:0000259" key="5">
    <source>
        <dbReference type="PROSITE" id="PS50931"/>
    </source>
</evidence>
<dbReference type="Pfam" id="PF00126">
    <property type="entry name" value="HTH_1"/>
    <property type="match status" value="1"/>
</dbReference>
<keyword evidence="4" id="KW-0804">Transcription</keyword>
<organism evidence="6 7">
    <name type="scientific">Asaia siamensis</name>
    <dbReference type="NCBI Taxonomy" id="110479"/>
    <lineage>
        <taxon>Bacteria</taxon>
        <taxon>Pseudomonadati</taxon>
        <taxon>Pseudomonadota</taxon>
        <taxon>Alphaproteobacteria</taxon>
        <taxon>Acetobacterales</taxon>
        <taxon>Acetobacteraceae</taxon>
        <taxon>Asaia</taxon>
    </lineage>
</organism>
<dbReference type="Pfam" id="PF03466">
    <property type="entry name" value="LysR_substrate"/>
    <property type="match status" value="1"/>
</dbReference>
<dbReference type="SUPFAM" id="SSF46785">
    <property type="entry name" value="Winged helix' DNA-binding domain"/>
    <property type="match status" value="1"/>
</dbReference>
<dbReference type="SUPFAM" id="SSF53850">
    <property type="entry name" value="Periplasmic binding protein-like II"/>
    <property type="match status" value="1"/>
</dbReference>